<sequence length="106" mass="11754">MRHLKQTEEALRPGDTSCGTSFISGVVKTDKSLLLWQLHHQAQEIKSPLPWGHPAVPSPSSLHLTPPPPTLPLTLQMWSDHHGEGLTTSGSDYGQTIQLYQLHPLY</sequence>
<name>A0A9N7YER5_PLEPL</name>
<reference evidence="1" key="1">
    <citation type="submission" date="2020-03" db="EMBL/GenBank/DDBJ databases">
        <authorList>
            <person name="Weist P."/>
        </authorList>
    </citation>
    <scope>NUCLEOTIDE SEQUENCE</scope>
</reference>
<evidence type="ECO:0000313" key="1">
    <source>
        <dbReference type="EMBL" id="CAB1428805.1"/>
    </source>
</evidence>
<proteinExistence type="predicted"/>
<dbReference type="AlphaFoldDB" id="A0A9N7YER5"/>
<evidence type="ECO:0000313" key="2">
    <source>
        <dbReference type="Proteomes" id="UP001153269"/>
    </source>
</evidence>
<protein>
    <submittedName>
        <fullName evidence="1">Uncharacterized protein</fullName>
    </submittedName>
</protein>
<comment type="caution">
    <text evidence="1">The sequence shown here is derived from an EMBL/GenBank/DDBJ whole genome shotgun (WGS) entry which is preliminary data.</text>
</comment>
<gene>
    <name evidence="1" type="ORF">PLEPLA_LOCUS16780</name>
</gene>
<accession>A0A9N7YER5</accession>
<organism evidence="1 2">
    <name type="scientific">Pleuronectes platessa</name>
    <name type="common">European plaice</name>
    <dbReference type="NCBI Taxonomy" id="8262"/>
    <lineage>
        <taxon>Eukaryota</taxon>
        <taxon>Metazoa</taxon>
        <taxon>Chordata</taxon>
        <taxon>Craniata</taxon>
        <taxon>Vertebrata</taxon>
        <taxon>Euteleostomi</taxon>
        <taxon>Actinopterygii</taxon>
        <taxon>Neopterygii</taxon>
        <taxon>Teleostei</taxon>
        <taxon>Neoteleostei</taxon>
        <taxon>Acanthomorphata</taxon>
        <taxon>Carangaria</taxon>
        <taxon>Pleuronectiformes</taxon>
        <taxon>Pleuronectoidei</taxon>
        <taxon>Pleuronectidae</taxon>
        <taxon>Pleuronectes</taxon>
    </lineage>
</organism>
<dbReference type="EMBL" id="CADEAL010001090">
    <property type="protein sequence ID" value="CAB1428805.1"/>
    <property type="molecule type" value="Genomic_DNA"/>
</dbReference>
<dbReference type="Proteomes" id="UP001153269">
    <property type="component" value="Unassembled WGS sequence"/>
</dbReference>
<keyword evidence="2" id="KW-1185">Reference proteome</keyword>